<organism evidence="1 2">
    <name type="scientific">Candidatus Spechtbacteria bacterium SB0662_bin_43</name>
    <dbReference type="NCBI Taxonomy" id="2604897"/>
    <lineage>
        <taxon>Bacteria</taxon>
        <taxon>Candidatus Spechtiibacteriota</taxon>
    </lineage>
</organism>
<evidence type="ECO:0000313" key="2">
    <source>
        <dbReference type="Proteomes" id="UP000449092"/>
    </source>
</evidence>
<dbReference type="Proteomes" id="UP000449092">
    <property type="component" value="Unassembled WGS sequence"/>
</dbReference>
<comment type="caution">
    <text evidence="1">The sequence shown here is derived from an EMBL/GenBank/DDBJ whole genome shotgun (WGS) entry which is preliminary data.</text>
</comment>
<dbReference type="EMBL" id="VXOY01000026">
    <property type="protein sequence ID" value="MYE38462.1"/>
    <property type="molecule type" value="Genomic_DNA"/>
</dbReference>
<name>A0A845DAE1_9BACT</name>
<proteinExistence type="predicted"/>
<dbReference type="AlphaFoldDB" id="A0A845DAE1"/>
<reference evidence="1 2" key="1">
    <citation type="submission" date="2019-09" db="EMBL/GenBank/DDBJ databases">
        <title>Characterisation of the sponge microbiome using genome-centric metagenomics.</title>
        <authorList>
            <person name="Engelberts J.P."/>
            <person name="Robbins S.J."/>
            <person name="De Goeij J.M."/>
            <person name="Aranda M."/>
            <person name="Bell S.C."/>
            <person name="Webster N.S."/>
        </authorList>
    </citation>
    <scope>NUCLEOTIDE SEQUENCE [LARGE SCALE GENOMIC DNA]</scope>
    <source>
        <strain evidence="1">SB0662_bin_43</strain>
    </source>
</reference>
<sequence>MQRLESVVSITKEQQEQALEIVGRAMEHAQDLLYFTSSVSHEAWQKELRDILAHVYGDLHTRYSAKDSEYRKIASRYAQYKEFATAASTYHDLANSCRVMANSYYTKAEYGGEIDSLPETQNLAEFRENQIVHNKDQMRELMQEVLDVLRDDPVAVTELSEEQREAEIPLLLLSIKDTVSRIGYSSHYQSLAIAYIEWLLEATSPDCSSALA</sequence>
<protein>
    <submittedName>
        <fullName evidence="1">Uncharacterized protein</fullName>
    </submittedName>
</protein>
<gene>
    <name evidence="1" type="ORF">F4X82_03015</name>
</gene>
<evidence type="ECO:0000313" key="1">
    <source>
        <dbReference type="EMBL" id="MYE38462.1"/>
    </source>
</evidence>
<accession>A0A845DAE1</accession>